<organism evidence="6 7">
    <name type="scientific">Phenylobacterium haematophilum</name>
    <dbReference type="NCBI Taxonomy" id="98513"/>
    <lineage>
        <taxon>Bacteria</taxon>
        <taxon>Pseudomonadati</taxon>
        <taxon>Pseudomonadota</taxon>
        <taxon>Alphaproteobacteria</taxon>
        <taxon>Caulobacterales</taxon>
        <taxon>Caulobacteraceae</taxon>
        <taxon>Phenylobacterium</taxon>
    </lineage>
</organism>
<feature type="transmembrane region" description="Helical" evidence="5">
    <location>
        <begin position="49"/>
        <end position="67"/>
    </location>
</feature>
<evidence type="ECO:0000256" key="3">
    <source>
        <dbReference type="ARBA" id="ARBA00022989"/>
    </source>
</evidence>
<keyword evidence="2 5" id="KW-0812">Transmembrane</keyword>
<keyword evidence="4 5" id="KW-0472">Membrane</keyword>
<feature type="transmembrane region" description="Helical" evidence="5">
    <location>
        <begin position="105"/>
        <end position="122"/>
    </location>
</feature>
<dbReference type="InterPro" id="IPR002781">
    <property type="entry name" value="TM_pro_TauE-like"/>
</dbReference>
<evidence type="ECO:0000256" key="1">
    <source>
        <dbReference type="ARBA" id="ARBA00004141"/>
    </source>
</evidence>
<proteinExistence type="inferred from homology"/>
<keyword evidence="5" id="KW-1003">Cell membrane</keyword>
<feature type="transmembrane region" description="Helical" evidence="5">
    <location>
        <begin position="176"/>
        <end position="200"/>
    </location>
</feature>
<dbReference type="InterPro" id="IPR051598">
    <property type="entry name" value="TSUP/Inactive_protease-like"/>
</dbReference>
<feature type="transmembrane region" description="Helical" evidence="5">
    <location>
        <begin position="206"/>
        <end position="228"/>
    </location>
</feature>
<protein>
    <recommendedName>
        <fullName evidence="5">Probable membrane transporter protein</fullName>
    </recommendedName>
</protein>
<sequence length="258" mass="24944">MDPLVVSLALAAAGGALIGLLLSVFGGGGSVLATPLLLYVVGVRDPHVAIGTSAAAVAVNALVGLGAQAKAGRVKWPCALVFGGAGLAGSLVGAHLAKMIDGGQLILWFAGAMALVGLSMLAPKKDEGDPGVRLDAALTRKLAPLGLLVGAAAGFFGIGGGFLIVPGLMAATGMTLANAAASSLVSVVLFGAATSASYAISGLVDWPVFAALVAGGGVGALAGGPLAARLAGHAASARRAFALMVLATAAYVVWRTLG</sequence>
<keyword evidence="3 5" id="KW-1133">Transmembrane helix</keyword>
<comment type="subcellular location">
    <subcellularLocation>
        <location evidence="5">Cell membrane</location>
        <topology evidence="5">Multi-pass membrane protein</topology>
    </subcellularLocation>
    <subcellularLocation>
        <location evidence="1">Membrane</location>
        <topology evidence="1">Multi-pass membrane protein</topology>
    </subcellularLocation>
</comment>
<gene>
    <name evidence="6" type="ORF">GGQ61_001223</name>
</gene>
<evidence type="ECO:0000256" key="2">
    <source>
        <dbReference type="ARBA" id="ARBA00022692"/>
    </source>
</evidence>
<dbReference type="PANTHER" id="PTHR43701:SF2">
    <property type="entry name" value="MEMBRANE TRANSPORTER PROTEIN YJNA-RELATED"/>
    <property type="match status" value="1"/>
</dbReference>
<feature type="transmembrane region" description="Helical" evidence="5">
    <location>
        <begin position="240"/>
        <end position="257"/>
    </location>
</feature>
<dbReference type="EMBL" id="JACIDK010000002">
    <property type="protein sequence ID" value="MBB3890506.1"/>
    <property type="molecule type" value="Genomic_DNA"/>
</dbReference>
<comment type="caution">
    <text evidence="6">The sequence shown here is derived from an EMBL/GenBank/DDBJ whole genome shotgun (WGS) entry which is preliminary data.</text>
</comment>
<dbReference type="Proteomes" id="UP000530564">
    <property type="component" value="Unassembled WGS sequence"/>
</dbReference>
<evidence type="ECO:0000313" key="6">
    <source>
        <dbReference type="EMBL" id="MBB3890506.1"/>
    </source>
</evidence>
<dbReference type="PANTHER" id="PTHR43701">
    <property type="entry name" value="MEMBRANE TRANSPORTER PROTEIN MJ0441-RELATED"/>
    <property type="match status" value="1"/>
</dbReference>
<dbReference type="GO" id="GO:0005886">
    <property type="term" value="C:plasma membrane"/>
    <property type="evidence" value="ECO:0007669"/>
    <property type="project" value="UniProtKB-SubCell"/>
</dbReference>
<evidence type="ECO:0000256" key="4">
    <source>
        <dbReference type="ARBA" id="ARBA00023136"/>
    </source>
</evidence>
<keyword evidence="7" id="KW-1185">Reference proteome</keyword>
<evidence type="ECO:0000256" key="5">
    <source>
        <dbReference type="RuleBase" id="RU363041"/>
    </source>
</evidence>
<dbReference type="Pfam" id="PF01925">
    <property type="entry name" value="TauE"/>
    <property type="match status" value="1"/>
</dbReference>
<feature type="transmembrane region" description="Helical" evidence="5">
    <location>
        <begin position="142"/>
        <end position="164"/>
    </location>
</feature>
<reference evidence="6 7" key="1">
    <citation type="submission" date="2020-08" db="EMBL/GenBank/DDBJ databases">
        <title>Genomic Encyclopedia of Type Strains, Phase IV (KMG-IV): sequencing the most valuable type-strain genomes for metagenomic binning, comparative biology and taxonomic classification.</title>
        <authorList>
            <person name="Goeker M."/>
        </authorList>
    </citation>
    <scope>NUCLEOTIDE SEQUENCE [LARGE SCALE GENOMIC DNA]</scope>
    <source>
        <strain evidence="6 7">DSM 21793</strain>
    </source>
</reference>
<evidence type="ECO:0000313" key="7">
    <source>
        <dbReference type="Proteomes" id="UP000530564"/>
    </source>
</evidence>
<dbReference type="AlphaFoldDB" id="A0A839ZW42"/>
<accession>A0A839ZW42</accession>
<name>A0A839ZW42_9CAUL</name>
<comment type="similarity">
    <text evidence="5">Belongs to the 4-toluene sulfonate uptake permease (TSUP) (TC 2.A.102) family.</text>
</comment>